<keyword evidence="2" id="KW-0964">Secreted</keyword>
<dbReference type="InterPro" id="IPR021971">
    <property type="entry name" value="Salp15"/>
</dbReference>
<evidence type="ECO:0000256" key="4">
    <source>
        <dbReference type="ARBA" id="ARBA00023180"/>
    </source>
</evidence>
<proteinExistence type="evidence at transcript level"/>
<dbReference type="EMBL" id="GADI01001945">
    <property type="protein sequence ID" value="JAA71863.1"/>
    <property type="molecule type" value="mRNA"/>
</dbReference>
<evidence type="ECO:0000256" key="5">
    <source>
        <dbReference type="ARBA" id="ARBA00034321"/>
    </source>
</evidence>
<keyword evidence="3 6" id="KW-0732">Signal</keyword>
<feature type="chain" id="PRO_5005518603" evidence="6">
    <location>
        <begin position="20"/>
        <end position="151"/>
    </location>
</feature>
<sequence length="151" mass="17076">MRHFFWISCIAIRLYTCGACSSEPEPTIKFLGDSEWENIEKNVKLIHMSGYVDATMKHISKRCKEQLENRMKERCEKSGSRARLSPADFTGCSFVCRGTQQGGAVTVEEHVNLRNGTPCGPHDERCYNGDCVARSPEKKCHVSFVPYVHST</sequence>
<reference evidence="7" key="1">
    <citation type="submission" date="2012-12" db="EMBL/GenBank/DDBJ databases">
        <title>Identification and characterization of a phenylalanine ammonia-lyase gene family in Isatis indigotica Fort.</title>
        <authorList>
            <person name="Liu Q."/>
            <person name="Chen J."/>
            <person name="Zhou X."/>
            <person name="Di P."/>
            <person name="Xiao Y."/>
            <person name="Xuan H."/>
            <person name="Zhang L."/>
            <person name="Chen W."/>
        </authorList>
    </citation>
    <scope>NUCLEOTIDE SEQUENCE</scope>
    <source>
        <tissue evidence="7">Salivary gland</tissue>
    </source>
</reference>
<protein>
    <submittedName>
        <fullName evidence="7">Putative ixostatin</fullName>
    </submittedName>
</protein>
<comment type="subcellular location">
    <subcellularLocation>
        <location evidence="1">Secreted</location>
    </subcellularLocation>
</comment>
<keyword evidence="4" id="KW-0325">Glycoprotein</keyword>
<evidence type="ECO:0000313" key="7">
    <source>
        <dbReference type="EMBL" id="JAA71863.1"/>
    </source>
</evidence>
<evidence type="ECO:0000256" key="1">
    <source>
        <dbReference type="ARBA" id="ARBA00004613"/>
    </source>
</evidence>
<organism evidence="7">
    <name type="scientific">Ixodes ricinus</name>
    <name type="common">Common tick</name>
    <name type="synonym">Acarus ricinus</name>
    <dbReference type="NCBI Taxonomy" id="34613"/>
    <lineage>
        <taxon>Eukaryota</taxon>
        <taxon>Metazoa</taxon>
        <taxon>Ecdysozoa</taxon>
        <taxon>Arthropoda</taxon>
        <taxon>Chelicerata</taxon>
        <taxon>Arachnida</taxon>
        <taxon>Acari</taxon>
        <taxon>Parasitiformes</taxon>
        <taxon>Ixodida</taxon>
        <taxon>Ixodoidea</taxon>
        <taxon>Ixodidae</taxon>
        <taxon>Ixodinae</taxon>
        <taxon>Ixodes</taxon>
    </lineage>
</organism>
<dbReference type="GO" id="GO:0005576">
    <property type="term" value="C:extracellular region"/>
    <property type="evidence" value="ECO:0007669"/>
    <property type="project" value="UniProtKB-SubCell"/>
</dbReference>
<accession>A0A0K8RLU2</accession>
<evidence type="ECO:0000256" key="2">
    <source>
        <dbReference type="ARBA" id="ARBA00022525"/>
    </source>
</evidence>
<comment type="similarity">
    <text evidence="5">Belongs to the salp15 family.</text>
</comment>
<feature type="signal peptide" evidence="6">
    <location>
        <begin position="1"/>
        <end position="19"/>
    </location>
</feature>
<evidence type="ECO:0000256" key="3">
    <source>
        <dbReference type="ARBA" id="ARBA00022729"/>
    </source>
</evidence>
<dbReference type="Pfam" id="PF12115">
    <property type="entry name" value="Salp15"/>
    <property type="match status" value="1"/>
</dbReference>
<name>A0A0K8RLU2_IXORI</name>
<evidence type="ECO:0000256" key="6">
    <source>
        <dbReference type="SAM" id="SignalP"/>
    </source>
</evidence>
<dbReference type="AlphaFoldDB" id="A0A0K8RLU2"/>